<dbReference type="EMBL" id="CP012160">
    <property type="protein sequence ID" value="AKS45855.1"/>
    <property type="molecule type" value="Genomic_DNA"/>
</dbReference>
<sequence length="47" mass="5392">MDVHGAGCQREDLRDGKRVQFPFHDGPQGDEMRTLNLVRAVRVIDQQ</sequence>
<reference evidence="2 3" key="1">
    <citation type="journal article" date="2015" name="Genome Announc.">
        <title>Closed Genome Sequence of Octadecabacter temperatus SB1, the First Mesophilic Species of the Genus Octadecabacter.</title>
        <authorList>
            <person name="Voget S."/>
            <person name="Billerbeck S."/>
            <person name="Simon M."/>
            <person name="Daniel R."/>
        </authorList>
    </citation>
    <scope>NUCLEOTIDE SEQUENCE [LARGE SCALE GENOMIC DNA]</scope>
    <source>
        <strain evidence="2 3">SB1</strain>
    </source>
</reference>
<organism evidence="2 3">
    <name type="scientific">Octadecabacter temperatus</name>
    <dbReference type="NCBI Taxonomy" id="1458307"/>
    <lineage>
        <taxon>Bacteria</taxon>
        <taxon>Pseudomonadati</taxon>
        <taxon>Pseudomonadota</taxon>
        <taxon>Alphaproteobacteria</taxon>
        <taxon>Rhodobacterales</taxon>
        <taxon>Roseobacteraceae</taxon>
        <taxon>Octadecabacter</taxon>
    </lineage>
</organism>
<feature type="compositionally biased region" description="Basic and acidic residues" evidence="1">
    <location>
        <begin position="1"/>
        <end position="18"/>
    </location>
</feature>
<proteinExistence type="predicted"/>
<dbReference type="KEGG" id="otm:OSB_13020"/>
<feature type="region of interest" description="Disordered" evidence="1">
    <location>
        <begin position="1"/>
        <end position="28"/>
    </location>
</feature>
<dbReference type="AlphaFoldDB" id="A0A0K0Y4J6"/>
<dbReference type="Proteomes" id="UP000067444">
    <property type="component" value="Chromosome"/>
</dbReference>
<accession>A0A0K0Y4J6</accession>
<dbReference type="STRING" id="1458307.OSB_13020"/>
<evidence type="ECO:0000313" key="3">
    <source>
        <dbReference type="Proteomes" id="UP000067444"/>
    </source>
</evidence>
<protein>
    <submittedName>
        <fullName evidence="2">Uncharacterized protein</fullName>
    </submittedName>
</protein>
<gene>
    <name evidence="2" type="ORF">OSB_13020</name>
</gene>
<evidence type="ECO:0000256" key="1">
    <source>
        <dbReference type="SAM" id="MobiDB-lite"/>
    </source>
</evidence>
<name>A0A0K0Y4J6_9RHOB</name>
<evidence type="ECO:0000313" key="2">
    <source>
        <dbReference type="EMBL" id="AKS45855.1"/>
    </source>
</evidence>
<keyword evidence="3" id="KW-1185">Reference proteome</keyword>